<comment type="caution">
    <text evidence="1">The sequence shown here is derived from an EMBL/GenBank/DDBJ whole genome shotgun (WGS) entry which is preliminary data.</text>
</comment>
<proteinExistence type="predicted"/>
<reference evidence="1" key="1">
    <citation type="submission" date="2019-08" db="EMBL/GenBank/DDBJ databases">
        <authorList>
            <person name="Kucharzyk K."/>
            <person name="Murdoch R.W."/>
            <person name="Higgins S."/>
            <person name="Loffler F."/>
        </authorList>
    </citation>
    <scope>NUCLEOTIDE SEQUENCE</scope>
</reference>
<name>A0A645B8E7_9ZZZZ</name>
<accession>A0A645B8E7</accession>
<dbReference type="AlphaFoldDB" id="A0A645B8E7"/>
<sequence length="161" mass="19050">MLANYTVYDFETSEQKPRSYSFRQISYKDSLQYVITSKYYFVNKISVRYYEQGKLFWNSFSELPQQSNIEISAFPMLNCKINENIQIGLGGRVFFLEYGNISNNGNAQNRNQIYSYSPEASFNIKINKLTLICYGWMEYKYQQNEFVGSIPNIFLQTSYNF</sequence>
<organism evidence="1">
    <name type="scientific">bioreactor metagenome</name>
    <dbReference type="NCBI Taxonomy" id="1076179"/>
    <lineage>
        <taxon>unclassified sequences</taxon>
        <taxon>metagenomes</taxon>
        <taxon>ecological metagenomes</taxon>
    </lineage>
</organism>
<gene>
    <name evidence="1" type="ORF">SDC9_108537</name>
</gene>
<protein>
    <submittedName>
        <fullName evidence="1">Uncharacterized protein</fullName>
    </submittedName>
</protein>
<dbReference type="EMBL" id="VSSQ01018471">
    <property type="protein sequence ID" value="MPM61677.1"/>
    <property type="molecule type" value="Genomic_DNA"/>
</dbReference>
<evidence type="ECO:0000313" key="1">
    <source>
        <dbReference type="EMBL" id="MPM61677.1"/>
    </source>
</evidence>